<dbReference type="AlphaFoldDB" id="F4XWW7"/>
<name>F4XWW7_9CYAN</name>
<reference evidence="2" key="1">
    <citation type="journal article" date="2011" name="Proc. Natl. Acad. Sci. U.S.A.">
        <title>Genomic insights into the physiology and ecology of the marine filamentous cyanobacterium Lyngbya majuscula.</title>
        <authorList>
            <person name="Jones A.C."/>
            <person name="Monroe E.A."/>
            <person name="Podell S."/>
            <person name="Hess W.R."/>
            <person name="Klages S."/>
            <person name="Esquenazi E."/>
            <person name="Niessen S."/>
            <person name="Hoover H."/>
            <person name="Rothmann M."/>
            <person name="Lasken R.S."/>
            <person name="Yates J.R.III."/>
            <person name="Reinhardt R."/>
            <person name="Kube M."/>
            <person name="Burkart M.D."/>
            <person name="Allen E.E."/>
            <person name="Dorrestein P.C."/>
            <person name="Gerwick W.H."/>
            <person name="Gerwick L."/>
        </authorList>
    </citation>
    <scope>NUCLEOTIDE SEQUENCE [LARGE SCALE GENOMIC DNA]</scope>
    <source>
        <strain evidence="2">3L</strain>
    </source>
</reference>
<accession>F4XWW7</accession>
<sequence>MENKLITEQLQPDFSSALYQVFEIEKKLKKLTTEHTIHRNVEKLKDYFQSLGWFYEIPKGTYNETRTDCDAHISSDSPEELVISEVIKPTIRYRENESSPSRIVRRATVIVESKGIQEEAREKISEKPSMIPSNMNICKFIKEQFSRLKLRFTGNDVSSK</sequence>
<gene>
    <name evidence="1" type="ORF">LYNGBM3L_46180</name>
</gene>
<protein>
    <submittedName>
        <fullName evidence="1">Uncharacterized protein</fullName>
    </submittedName>
</protein>
<dbReference type="Proteomes" id="UP000003959">
    <property type="component" value="Unassembled WGS sequence"/>
</dbReference>
<proteinExistence type="predicted"/>
<organism evidence="1 2">
    <name type="scientific">Moorena producens 3L</name>
    <dbReference type="NCBI Taxonomy" id="489825"/>
    <lineage>
        <taxon>Bacteria</taxon>
        <taxon>Bacillati</taxon>
        <taxon>Cyanobacteriota</taxon>
        <taxon>Cyanophyceae</taxon>
        <taxon>Coleofasciculales</taxon>
        <taxon>Coleofasciculaceae</taxon>
        <taxon>Moorena</taxon>
    </lineage>
</organism>
<dbReference type="HOGENOM" id="CLU_1650232_0_0_3"/>
<dbReference type="EMBL" id="GL890945">
    <property type="protein sequence ID" value="EGJ30852.1"/>
    <property type="molecule type" value="Genomic_DNA"/>
</dbReference>
<dbReference type="OrthoDB" id="961030at2"/>
<evidence type="ECO:0000313" key="1">
    <source>
        <dbReference type="EMBL" id="EGJ30852.1"/>
    </source>
</evidence>
<keyword evidence="2" id="KW-1185">Reference proteome</keyword>
<evidence type="ECO:0000313" key="2">
    <source>
        <dbReference type="Proteomes" id="UP000003959"/>
    </source>
</evidence>
<dbReference type="RefSeq" id="WP_009148827.1">
    <property type="nucleotide sequence ID" value="NZ_GL890945.1"/>
</dbReference>